<dbReference type="PANTHER" id="PTHR31183:SF1">
    <property type="entry name" value="CILIA- AND FLAGELLA-ASSOCIATED PROTEIN 53"/>
    <property type="match status" value="1"/>
</dbReference>
<feature type="domain" description="Trichohyalin-plectin-homology" evidence="8">
    <location>
        <begin position="136"/>
        <end position="467"/>
    </location>
</feature>
<gene>
    <name evidence="9" type="ORF">HAKA00212_LOCUS23188</name>
</gene>
<evidence type="ECO:0000256" key="3">
    <source>
        <dbReference type="ARBA" id="ARBA00023069"/>
    </source>
</evidence>
<dbReference type="InterPro" id="IPR043596">
    <property type="entry name" value="CFAP53/TCHP"/>
</dbReference>
<dbReference type="GO" id="GO:0005929">
    <property type="term" value="C:cilium"/>
    <property type="evidence" value="ECO:0007669"/>
    <property type="project" value="UniProtKB-SubCell"/>
</dbReference>
<accession>A0A7S3YAB2</accession>
<organism evidence="9">
    <name type="scientific">Heterosigma akashiwo</name>
    <name type="common">Chromophytic alga</name>
    <name type="synonym">Heterosigma carterae</name>
    <dbReference type="NCBI Taxonomy" id="2829"/>
    <lineage>
        <taxon>Eukaryota</taxon>
        <taxon>Sar</taxon>
        <taxon>Stramenopiles</taxon>
        <taxon>Ochrophyta</taxon>
        <taxon>Raphidophyceae</taxon>
        <taxon>Chattonellales</taxon>
        <taxon>Chattonellaceae</taxon>
        <taxon>Heterosigma</taxon>
    </lineage>
</organism>
<keyword evidence="4" id="KW-0966">Cell projection</keyword>
<sequence>MAFNAPRGVRPQDMFMKRREQEAQRENFTAATQQVAHLQRLAKWEARTDSVINNRLQKERLRELTEANEQELLGRRRRLADLYNSEMEQWTREVLENVESPEDRKRRMRERALALQAAREEKRQAFVQDAYDRRWRDACDDARALDSQALLDFVAQERLSQLSEKGRRKADEKELDEQYMAGVMGHVAALELKERGVQEALRQANAKMVADLDDQVAKNAERRSALAAARARGDQEEIARWRAELEREEARERAKRAELVAAGAAVREFNQAKAAERGRAKELERGRDLLLLEHAQRMEARGQAEEERKRAEEKRVMREYHAYLQEQMVKEAEDESAIEAHRLREENRIWDQREADLRAQADARARLMGQVKAGREEQVYLKGLAAEEERKRDQEEAMRAKIEFELMEQEAAAKQAGRRQQLADNAQRLKAQIDGNAHQRRLEEQEKYLSAKQMEMMERKHQQRLKEQAGVVETYKPLKHTQWYT</sequence>
<evidence type="ECO:0000256" key="4">
    <source>
        <dbReference type="ARBA" id="ARBA00023273"/>
    </source>
</evidence>
<evidence type="ECO:0000259" key="8">
    <source>
        <dbReference type="Pfam" id="PF13868"/>
    </source>
</evidence>
<keyword evidence="2 7" id="KW-0175">Coiled coil</keyword>
<protein>
    <recommendedName>
        <fullName evidence="6">Cilia- and flagella-associated protein 53</fullName>
    </recommendedName>
</protein>
<keyword evidence="3" id="KW-0969">Cilium</keyword>
<evidence type="ECO:0000256" key="5">
    <source>
        <dbReference type="ARBA" id="ARBA00033747"/>
    </source>
</evidence>
<reference evidence="9" key="1">
    <citation type="submission" date="2021-01" db="EMBL/GenBank/DDBJ databases">
        <authorList>
            <person name="Corre E."/>
            <person name="Pelletier E."/>
            <person name="Niang G."/>
            <person name="Scheremetjew M."/>
            <person name="Finn R."/>
            <person name="Kale V."/>
            <person name="Holt S."/>
            <person name="Cochrane G."/>
            <person name="Meng A."/>
            <person name="Brown T."/>
            <person name="Cohen L."/>
        </authorList>
    </citation>
    <scope>NUCLEOTIDE SEQUENCE</scope>
    <source>
        <strain evidence="9">CCMP3107</strain>
    </source>
</reference>
<evidence type="ECO:0000256" key="6">
    <source>
        <dbReference type="ARBA" id="ARBA00033773"/>
    </source>
</evidence>
<evidence type="ECO:0000256" key="1">
    <source>
        <dbReference type="ARBA" id="ARBA00004138"/>
    </source>
</evidence>
<name>A0A7S3YAB2_HETAK</name>
<feature type="coiled-coil region" evidence="7">
    <location>
        <begin position="385"/>
        <end position="432"/>
    </location>
</feature>
<evidence type="ECO:0000256" key="2">
    <source>
        <dbReference type="ARBA" id="ARBA00023054"/>
    </source>
</evidence>
<dbReference type="AlphaFoldDB" id="A0A7S3YAB2"/>
<dbReference type="PANTHER" id="PTHR31183">
    <property type="entry name" value="TRICHOPLEIN KERATIN FILAMENT-BINDING PROTEIN FAMILY MEMBER"/>
    <property type="match status" value="1"/>
</dbReference>
<comment type="similarity">
    <text evidence="5">Belongs to the CFAP53 family.</text>
</comment>
<dbReference type="InterPro" id="IPR043597">
    <property type="entry name" value="TPH_dom"/>
</dbReference>
<evidence type="ECO:0000256" key="7">
    <source>
        <dbReference type="SAM" id="Coils"/>
    </source>
</evidence>
<proteinExistence type="inferred from homology"/>
<dbReference type="EMBL" id="HBIU01052440">
    <property type="protein sequence ID" value="CAE0645640.1"/>
    <property type="molecule type" value="Transcribed_RNA"/>
</dbReference>
<evidence type="ECO:0000313" key="9">
    <source>
        <dbReference type="EMBL" id="CAE0645640.1"/>
    </source>
</evidence>
<feature type="coiled-coil region" evidence="7">
    <location>
        <begin position="231"/>
        <end position="262"/>
    </location>
</feature>
<dbReference type="Pfam" id="PF13868">
    <property type="entry name" value="TPH"/>
    <property type="match status" value="1"/>
</dbReference>
<comment type="subcellular location">
    <subcellularLocation>
        <location evidence="1">Cell projection</location>
        <location evidence="1">Cilium</location>
    </subcellularLocation>
</comment>